<dbReference type="Proteomes" id="UP001465976">
    <property type="component" value="Unassembled WGS sequence"/>
</dbReference>
<protein>
    <submittedName>
        <fullName evidence="3">Uncharacterized protein</fullName>
    </submittedName>
</protein>
<reference evidence="3 4" key="1">
    <citation type="submission" date="2024-02" db="EMBL/GenBank/DDBJ databases">
        <title>A draft genome for the cacao thread blight pathogen Marasmius crinis-equi.</title>
        <authorList>
            <person name="Cohen S.P."/>
            <person name="Baruah I.K."/>
            <person name="Amoako-Attah I."/>
            <person name="Bukari Y."/>
            <person name="Meinhardt L.W."/>
            <person name="Bailey B.A."/>
        </authorList>
    </citation>
    <scope>NUCLEOTIDE SEQUENCE [LARGE SCALE GENOMIC DNA]</scope>
    <source>
        <strain evidence="3 4">GH-76</strain>
    </source>
</reference>
<evidence type="ECO:0000256" key="1">
    <source>
        <dbReference type="ARBA" id="ARBA00023002"/>
    </source>
</evidence>
<evidence type="ECO:0000313" key="3">
    <source>
        <dbReference type="EMBL" id="KAL0566989.1"/>
    </source>
</evidence>
<organism evidence="3 4">
    <name type="scientific">Marasmius crinis-equi</name>
    <dbReference type="NCBI Taxonomy" id="585013"/>
    <lineage>
        <taxon>Eukaryota</taxon>
        <taxon>Fungi</taxon>
        <taxon>Dikarya</taxon>
        <taxon>Basidiomycota</taxon>
        <taxon>Agaricomycotina</taxon>
        <taxon>Agaricomycetes</taxon>
        <taxon>Agaricomycetidae</taxon>
        <taxon>Agaricales</taxon>
        <taxon>Marasmiineae</taxon>
        <taxon>Marasmiaceae</taxon>
        <taxon>Marasmius</taxon>
    </lineage>
</organism>
<keyword evidence="1" id="KW-0560">Oxidoreductase</keyword>
<dbReference type="PANTHER" id="PTHR47534:SF3">
    <property type="entry name" value="ALCOHOL DEHYDROGENASE-LIKE C-TERMINAL DOMAIN-CONTAINING PROTEIN"/>
    <property type="match status" value="1"/>
</dbReference>
<keyword evidence="4" id="KW-1185">Reference proteome</keyword>
<dbReference type="EMBL" id="JBAHYK010001710">
    <property type="protein sequence ID" value="KAL0566989.1"/>
    <property type="molecule type" value="Genomic_DNA"/>
</dbReference>
<name>A0ABR3EVQ2_9AGAR</name>
<evidence type="ECO:0000313" key="4">
    <source>
        <dbReference type="Proteomes" id="UP001465976"/>
    </source>
</evidence>
<keyword evidence="2" id="KW-0732">Signal</keyword>
<accession>A0ABR3EVQ2</accession>
<gene>
    <name evidence="3" type="ORF">V5O48_015009</name>
</gene>
<dbReference type="InterPro" id="IPR052228">
    <property type="entry name" value="Sec_Metab_Biosynth_Oxidored"/>
</dbReference>
<evidence type="ECO:0000256" key="2">
    <source>
        <dbReference type="SAM" id="SignalP"/>
    </source>
</evidence>
<feature type="chain" id="PRO_5046893064" evidence="2">
    <location>
        <begin position="21"/>
        <end position="166"/>
    </location>
</feature>
<comment type="caution">
    <text evidence="3">The sequence shown here is derived from an EMBL/GenBank/DDBJ whole genome shotgun (WGS) entry which is preliminary data.</text>
</comment>
<proteinExistence type="predicted"/>
<feature type="signal peptide" evidence="2">
    <location>
        <begin position="1"/>
        <end position="20"/>
    </location>
</feature>
<sequence>MWAAAAHMCSMLTLSLEILAKEAPDISFIHSYPGYVQSQIARDITPEEFKTIMMDVAQARGSLPVVSPDDCGEIHVYLSTSMKYPSSQQDASKGIAFGEGVEVARGTDGKVGSGVYTVNQEGESGSGEVEALLADLRKTGVVDRLKKHTEEMFKGIVNSSWSIHAL</sequence>
<dbReference type="PANTHER" id="PTHR47534">
    <property type="entry name" value="YALI0E05731P"/>
    <property type="match status" value="1"/>
</dbReference>